<feature type="compositionally biased region" description="Polar residues" evidence="1">
    <location>
        <begin position="37"/>
        <end position="47"/>
    </location>
</feature>
<name>A0A0D2EN25_9EURO</name>
<dbReference type="HOGENOM" id="CLU_096855_0_0_1"/>
<dbReference type="Proteomes" id="UP000054342">
    <property type="component" value="Unassembled WGS sequence"/>
</dbReference>
<dbReference type="PANTHER" id="PTHR37014">
    <property type="entry name" value="EXPRESSION LETHALITY PROTEIN HEL10, PUTATIVE (AFU_ORTHOLOGUE AFUA_1G06580)-RELATED"/>
    <property type="match status" value="1"/>
</dbReference>
<feature type="compositionally biased region" description="Basic and acidic residues" evidence="1">
    <location>
        <begin position="179"/>
        <end position="191"/>
    </location>
</feature>
<feature type="region of interest" description="Disordered" evidence="1">
    <location>
        <begin position="1"/>
        <end position="144"/>
    </location>
</feature>
<sequence>MADYYNPSGYPPPPRTGSGQNSYPPPPRPQQYEGSHGYSSPAPQSSYGYRPPREDQYNYSPRSSGMQVGQYAGTEYEHGRQRRNSGPYAASQYRGTEASYYAPPSEYDDRPGSRGSRGSRREREGSRGRGEKHGNHDGAKELGATLAGGAIGGWAGHELGHSNPLVTVATAIAGAYAGHKLEDKHEKDKAKKRERRASQGGGYDDYREGRRSRSRSRSRSITQRLRRSLSRKRSSSESSSDSDSSRRRRHHRH</sequence>
<organism evidence="2 3">
    <name type="scientific">Exophiala xenobiotica</name>
    <dbReference type="NCBI Taxonomy" id="348802"/>
    <lineage>
        <taxon>Eukaryota</taxon>
        <taxon>Fungi</taxon>
        <taxon>Dikarya</taxon>
        <taxon>Ascomycota</taxon>
        <taxon>Pezizomycotina</taxon>
        <taxon>Eurotiomycetes</taxon>
        <taxon>Chaetothyriomycetidae</taxon>
        <taxon>Chaetothyriales</taxon>
        <taxon>Herpotrichiellaceae</taxon>
        <taxon>Exophiala</taxon>
    </lineage>
</organism>
<dbReference type="RefSeq" id="XP_013309859.1">
    <property type="nucleotide sequence ID" value="XM_013454405.1"/>
</dbReference>
<evidence type="ECO:0008006" key="4">
    <source>
        <dbReference type="Google" id="ProtNLM"/>
    </source>
</evidence>
<dbReference type="GeneID" id="25332876"/>
<feature type="compositionally biased region" description="Basic residues" evidence="1">
    <location>
        <begin position="212"/>
        <end position="233"/>
    </location>
</feature>
<dbReference type="OrthoDB" id="4160044at2759"/>
<keyword evidence="3" id="KW-1185">Reference proteome</keyword>
<dbReference type="STRING" id="348802.A0A0D2EN25"/>
<feature type="region of interest" description="Disordered" evidence="1">
    <location>
        <begin position="176"/>
        <end position="253"/>
    </location>
</feature>
<feature type="compositionally biased region" description="Polar residues" evidence="1">
    <location>
        <begin position="57"/>
        <end position="67"/>
    </location>
</feature>
<dbReference type="AlphaFoldDB" id="A0A0D2EN25"/>
<dbReference type="EMBL" id="KN847323">
    <property type="protein sequence ID" value="KIW49274.1"/>
    <property type="molecule type" value="Genomic_DNA"/>
</dbReference>
<reference evidence="2 3" key="1">
    <citation type="submission" date="2015-01" db="EMBL/GenBank/DDBJ databases">
        <title>The Genome Sequence of Exophiala xenobiotica CBS118157.</title>
        <authorList>
            <consortium name="The Broad Institute Genomics Platform"/>
            <person name="Cuomo C."/>
            <person name="de Hoog S."/>
            <person name="Gorbushina A."/>
            <person name="Stielow B."/>
            <person name="Teixiera M."/>
            <person name="Abouelleil A."/>
            <person name="Chapman S.B."/>
            <person name="Priest M."/>
            <person name="Young S.K."/>
            <person name="Wortman J."/>
            <person name="Nusbaum C."/>
            <person name="Birren B."/>
        </authorList>
    </citation>
    <scope>NUCLEOTIDE SEQUENCE [LARGE SCALE GENOMIC DNA]</scope>
    <source>
        <strain evidence="2 3">CBS 118157</strain>
    </source>
</reference>
<proteinExistence type="predicted"/>
<evidence type="ECO:0000256" key="1">
    <source>
        <dbReference type="SAM" id="MobiDB-lite"/>
    </source>
</evidence>
<protein>
    <recommendedName>
        <fullName evidence="4">Glycine zipper 2TM domain-containing protein</fullName>
    </recommendedName>
</protein>
<feature type="compositionally biased region" description="Basic and acidic residues" evidence="1">
    <location>
        <begin position="119"/>
        <end position="140"/>
    </location>
</feature>
<evidence type="ECO:0000313" key="3">
    <source>
        <dbReference type="Proteomes" id="UP000054342"/>
    </source>
</evidence>
<accession>A0A0D2EN25</accession>
<gene>
    <name evidence="2" type="ORF">PV05_10968</name>
</gene>
<dbReference type="PANTHER" id="PTHR37014:SF9">
    <property type="entry name" value="CONSERVED HISTIDINE-RICH PROTEIN (AFU_ORTHOLOGUE AFUA_1G11910)"/>
    <property type="match status" value="1"/>
</dbReference>
<evidence type="ECO:0000313" key="2">
    <source>
        <dbReference type="EMBL" id="KIW49274.1"/>
    </source>
</evidence>